<dbReference type="RefSeq" id="WP_161719426.1">
    <property type="nucleotide sequence ID" value="NZ_JAAAPO010000005.1"/>
</dbReference>
<dbReference type="SUPFAM" id="SSF53756">
    <property type="entry name" value="UDP-Glycosyltransferase/glycogen phosphorylase"/>
    <property type="match status" value="1"/>
</dbReference>
<dbReference type="CDD" id="cd03786">
    <property type="entry name" value="GTB_UDP-GlcNAc_2-Epimerase"/>
    <property type="match status" value="1"/>
</dbReference>
<comment type="similarity">
    <text evidence="3 5">Belongs to the UDP-N-acetylglucosamine 2-epimerase family.</text>
</comment>
<dbReference type="Gene3D" id="3.40.50.2000">
    <property type="entry name" value="Glycogen Phosphorylase B"/>
    <property type="match status" value="2"/>
</dbReference>
<evidence type="ECO:0000256" key="5">
    <source>
        <dbReference type="RuleBase" id="RU003513"/>
    </source>
</evidence>
<dbReference type="Pfam" id="PF02350">
    <property type="entry name" value="Epimerase_2"/>
    <property type="match status" value="1"/>
</dbReference>
<dbReference type="EMBL" id="JAAAPO010000005">
    <property type="protein sequence ID" value="NBC37389.1"/>
    <property type="molecule type" value="Genomic_DNA"/>
</dbReference>
<keyword evidence="1 5" id="KW-0413">Isomerase</keyword>
<name>A0ABW9XFS3_9SPHN</name>
<evidence type="ECO:0000256" key="4">
    <source>
        <dbReference type="ARBA" id="ARBA00038858"/>
    </source>
</evidence>
<dbReference type="InterPro" id="IPR029767">
    <property type="entry name" value="WecB-like"/>
</dbReference>
<comment type="catalytic activity">
    <reaction evidence="2">
        <text>UDP-N-acetyl-alpha-D-glucosamine = UDP-N-acetyl-alpha-D-mannosamine</text>
        <dbReference type="Rhea" id="RHEA:17213"/>
        <dbReference type="ChEBI" id="CHEBI:57705"/>
        <dbReference type="ChEBI" id="CHEBI:68623"/>
        <dbReference type="EC" id="5.1.3.14"/>
    </reaction>
</comment>
<dbReference type="EC" id="5.1.3.14" evidence="4"/>
<sequence>MTETSTNPARILVIFGTRPEAIKLFPVVAALKADPRFDARVCVSAQHRGMLDQVLEIAGITPDHDLDLMRPNQTLDGLTAALITELGRVMDAEQPARVMVQGDTATAMAGALAAYYRKIPVDHVEAGLRSGNIYHPWPEEVNRKIIGAIARLHFAPTQVSRAALLRENVPDAQIHVTGNTVIDALHWVGARIAENPALAGGLADLEARFAGKRIIGVTSHRRENFGDGMENIATAIRTIAQRPDTAIIFPVHLNPNVRAVMNERLAGLDNVALIEPLDYPHFARLLSIAEIMLTDSGGVQEEAPALGKPVLVMRETTERPEGVEAGTARLVGTDSARIVTEIFSLLDDKAAYEAMARAHNPFGDGQSAGRIVDLIAGDIGA</sequence>
<protein>
    <recommendedName>
        <fullName evidence="4">UDP-N-acetylglucosamine 2-epimerase (non-hydrolyzing)</fullName>
        <ecNumber evidence="4">5.1.3.14</ecNumber>
    </recommendedName>
</protein>
<dbReference type="InterPro" id="IPR003331">
    <property type="entry name" value="UDP_GlcNAc_Epimerase_2_dom"/>
</dbReference>
<keyword evidence="8" id="KW-1185">Reference proteome</keyword>
<accession>A0ABW9XFS3</accession>
<evidence type="ECO:0000259" key="6">
    <source>
        <dbReference type="Pfam" id="PF02350"/>
    </source>
</evidence>
<comment type="caution">
    <text evidence="7">The sequence shown here is derived from an EMBL/GenBank/DDBJ whole genome shotgun (WGS) entry which is preliminary data.</text>
</comment>
<organism evidence="7 8">
    <name type="scientific">Novosphingobium ovatum</name>
    <dbReference type="NCBI Taxonomy" id="1908523"/>
    <lineage>
        <taxon>Bacteria</taxon>
        <taxon>Pseudomonadati</taxon>
        <taxon>Pseudomonadota</taxon>
        <taxon>Alphaproteobacteria</taxon>
        <taxon>Sphingomonadales</taxon>
        <taxon>Sphingomonadaceae</taxon>
        <taxon>Novosphingobium</taxon>
    </lineage>
</organism>
<evidence type="ECO:0000256" key="2">
    <source>
        <dbReference type="ARBA" id="ARBA00036080"/>
    </source>
</evidence>
<dbReference type="NCBIfam" id="TIGR00236">
    <property type="entry name" value="wecB"/>
    <property type="match status" value="1"/>
</dbReference>
<dbReference type="GO" id="GO:0008761">
    <property type="term" value="F:UDP-N-acetylglucosamine 2-epimerase activity"/>
    <property type="evidence" value="ECO:0007669"/>
    <property type="project" value="UniProtKB-EC"/>
</dbReference>
<feature type="domain" description="UDP-N-acetylglucosamine 2-epimerase" evidence="6">
    <location>
        <begin position="30"/>
        <end position="375"/>
    </location>
</feature>
<evidence type="ECO:0000313" key="8">
    <source>
        <dbReference type="Proteomes" id="UP000753724"/>
    </source>
</evidence>
<evidence type="ECO:0000313" key="7">
    <source>
        <dbReference type="EMBL" id="NBC37389.1"/>
    </source>
</evidence>
<dbReference type="PANTHER" id="PTHR43174:SF2">
    <property type="entry name" value="UDP-N-ACETYLGLUCOSAMINE 2-EPIMERASE"/>
    <property type="match status" value="1"/>
</dbReference>
<reference evidence="8" key="1">
    <citation type="submission" date="2020-01" db="EMBL/GenBank/DDBJ databases">
        <title>Sphingomonas sp. strain CSW-10.</title>
        <authorList>
            <person name="Chen W.-M."/>
        </authorList>
    </citation>
    <scope>NUCLEOTIDE SEQUENCE [LARGE SCALE GENOMIC DNA]</scope>
    <source>
        <strain evidence="8">FSY-8</strain>
    </source>
</reference>
<evidence type="ECO:0000256" key="3">
    <source>
        <dbReference type="ARBA" id="ARBA00038209"/>
    </source>
</evidence>
<dbReference type="PANTHER" id="PTHR43174">
    <property type="entry name" value="UDP-N-ACETYLGLUCOSAMINE 2-EPIMERASE"/>
    <property type="match status" value="1"/>
</dbReference>
<evidence type="ECO:0000256" key="1">
    <source>
        <dbReference type="ARBA" id="ARBA00023235"/>
    </source>
</evidence>
<dbReference type="Proteomes" id="UP000753724">
    <property type="component" value="Unassembled WGS sequence"/>
</dbReference>
<proteinExistence type="inferred from homology"/>
<gene>
    <name evidence="7" type="ORF">GTZ99_12590</name>
</gene>